<accession>A0A914DDV2</accession>
<evidence type="ECO:0000313" key="1">
    <source>
        <dbReference type="Proteomes" id="UP000887540"/>
    </source>
</evidence>
<sequence length="93" mass="10665">MVSQFSRDIEKYPKPSFPEIPISEFDNGYKLKAEIKGKQRAIVQQKLGNGKRIIISASGNSEVGQENFHNWIDKIADSKFGSWSDYKDTRTRI</sequence>
<keyword evidence="1" id="KW-1185">Reference proteome</keyword>
<organism evidence="1 2">
    <name type="scientific">Acrobeloides nanus</name>
    <dbReference type="NCBI Taxonomy" id="290746"/>
    <lineage>
        <taxon>Eukaryota</taxon>
        <taxon>Metazoa</taxon>
        <taxon>Ecdysozoa</taxon>
        <taxon>Nematoda</taxon>
        <taxon>Chromadorea</taxon>
        <taxon>Rhabditida</taxon>
        <taxon>Tylenchina</taxon>
        <taxon>Cephalobomorpha</taxon>
        <taxon>Cephaloboidea</taxon>
        <taxon>Cephalobidae</taxon>
        <taxon>Acrobeloides</taxon>
    </lineage>
</organism>
<dbReference type="AlphaFoldDB" id="A0A914DDV2"/>
<dbReference type="Proteomes" id="UP000887540">
    <property type="component" value="Unplaced"/>
</dbReference>
<dbReference type="WBParaSite" id="ACRNAN_scaffold23472.g25907.t1">
    <property type="protein sequence ID" value="ACRNAN_scaffold23472.g25907.t1"/>
    <property type="gene ID" value="ACRNAN_scaffold23472.g25907"/>
</dbReference>
<name>A0A914DDV2_9BILA</name>
<protein>
    <submittedName>
        <fullName evidence="2">Uncharacterized protein</fullName>
    </submittedName>
</protein>
<proteinExistence type="predicted"/>
<reference evidence="2" key="1">
    <citation type="submission" date="2022-11" db="UniProtKB">
        <authorList>
            <consortium name="WormBaseParasite"/>
        </authorList>
    </citation>
    <scope>IDENTIFICATION</scope>
</reference>
<evidence type="ECO:0000313" key="2">
    <source>
        <dbReference type="WBParaSite" id="ACRNAN_scaffold23472.g25907.t1"/>
    </source>
</evidence>